<dbReference type="Pfam" id="PF25275">
    <property type="entry name" value="Golvesin_C"/>
    <property type="match status" value="1"/>
</dbReference>
<dbReference type="InterPro" id="IPR036691">
    <property type="entry name" value="Endo/exonu/phosph_ase_sf"/>
</dbReference>
<sequence>MGVHRQVLRQPGRDLGEGDTMRTHRKTSLAAGVLAAMTAVQVAVTVPATAAAPDDHHYGAAIPAERRAAALGGGWARSTDRSWTTAGDENGLRLLVADAADGYRWRTAATLAEPGFDTDRWIGNVCVTGSGRRAVVVYAPRTFTNEQILFDRGGFTAVVDLTSGAVHKLGVRTSLAYFNPGCGPGEDAVLTQATEAGGARTRLLRVDARTGAVRTPVDVPGQLTSPVPTPAGIVAADRDAVVRVDPKGTRRVLARASSTPFRLAADDAGGVVFMEKSGPGRARVRHAGATTVTVAEGALSGLDVTSGRGGRVFVTGAGRTAPIRRGVALSDAPAGSRLSTEGALVVAPARRRGGTVTIAARAAATDTTMSFSVEAATPAVAGPAAADPGNPADFDDRFCSVPRNDPRNQAMQPKPRQVEWAVDQAVRGVLTVPRPANWKSLAMPAYTPQGLFPPLALDGGGAVPAQIMLAIAAQESNLWQAARYAVPGVTANPLIGNYYGIDIYNGTQDDDWTIRWDHADCGYGVTQVTDGMRLAGRTKPGETALPYQTQRAVALDFAANVAAGLRILQAKWNQTRAEGLTIGTGDPAKIESWFYAAWAYNSGFYPRSQAGQHNGAWGVGWANNPANPNYPANRGPFLEKKTDEGYRDDYTDAIHPQDWPYPEKIIGWAAHPIDALEAPDTMVSGYRKAWWSDSEAQHNATPKPWQFCDPSNNCTYGSAYVPDAPEVIGEPAGPCAHRNTAGQIDLKCWYHGPATWQPCPNLCGNEVLRFDPGYAYQEDGLAYPPACDLSGIPVTARVIDDVPDGVPSVRPDCGRPWTDAGTFGLRYKPDATGRYPGKIDTHQLGMGLGGHFWMANTRSAGTLGGRLDVDGTWRFDQEHHGRGRILVHLPPLVNGTTRAYYTVKTRWGDRISVLNQRGAGNRWASLGTFAFDGRPEVTLSSVTPGGDGSQRVAFDAVAFVPADGYQPVKVMHWNIAGAAINWGEETIVDRVVTRATEQRVDVLSVNEICQQQFDKLTDKLRDAGWQMTGQFQTTNRYNVLCLDPSGLGGNEGIAVFTRGSVISQQRYQFDDQYRLQPGSTGVGRGVACITTYLPGRSQNLKACTTHLDTGWPDDTDRRAIKEVAELGRVFGPEAQQMPLILAGDTNISSPPVTPDLGPLYPAPLGAGDFNEAFQEENCTKVQPCLIQQGGPPTFHSGRKLDYVFASRWHLTVPVGGARVDENVGTCDGDPCSDHFPVYAEIHMPDL</sequence>
<feature type="compositionally biased region" description="Basic and acidic residues" evidence="1">
    <location>
        <begin position="11"/>
        <end position="22"/>
    </location>
</feature>
<organism evidence="3 4">
    <name type="scientific">Actinoplanes nipponensis</name>
    <dbReference type="NCBI Taxonomy" id="135950"/>
    <lineage>
        <taxon>Bacteria</taxon>
        <taxon>Bacillati</taxon>
        <taxon>Actinomycetota</taxon>
        <taxon>Actinomycetes</taxon>
        <taxon>Micromonosporales</taxon>
        <taxon>Micromonosporaceae</taxon>
        <taxon>Actinoplanes</taxon>
    </lineage>
</organism>
<accession>A0A919MM98</accession>
<dbReference type="Proteomes" id="UP000647172">
    <property type="component" value="Unassembled WGS sequence"/>
</dbReference>
<evidence type="ECO:0000259" key="2">
    <source>
        <dbReference type="Pfam" id="PF25275"/>
    </source>
</evidence>
<protein>
    <recommendedName>
        <fullName evidence="2">Golvesin/Xly CBD-like domain-containing protein</fullName>
    </recommendedName>
</protein>
<dbReference type="EMBL" id="BOMQ01000008">
    <property type="protein sequence ID" value="GIE47193.1"/>
    <property type="molecule type" value="Genomic_DNA"/>
</dbReference>
<evidence type="ECO:0000256" key="1">
    <source>
        <dbReference type="SAM" id="MobiDB-lite"/>
    </source>
</evidence>
<reference evidence="3" key="1">
    <citation type="submission" date="2021-01" db="EMBL/GenBank/DDBJ databases">
        <title>Whole genome shotgun sequence of Actinoplanes nipponensis NBRC 14063.</title>
        <authorList>
            <person name="Komaki H."/>
            <person name="Tamura T."/>
        </authorList>
    </citation>
    <scope>NUCLEOTIDE SEQUENCE</scope>
    <source>
        <strain evidence="3">NBRC 14063</strain>
    </source>
</reference>
<evidence type="ECO:0000313" key="3">
    <source>
        <dbReference type="EMBL" id="GIE47193.1"/>
    </source>
</evidence>
<dbReference type="Gene3D" id="3.60.10.10">
    <property type="entry name" value="Endonuclease/exonuclease/phosphatase"/>
    <property type="match status" value="1"/>
</dbReference>
<gene>
    <name evidence="3" type="ORF">Ani05nite_07270</name>
</gene>
<feature type="region of interest" description="Disordered" evidence="1">
    <location>
        <begin position="1"/>
        <end position="23"/>
    </location>
</feature>
<dbReference type="SUPFAM" id="SSF56219">
    <property type="entry name" value="DNase I-like"/>
    <property type="match status" value="1"/>
</dbReference>
<dbReference type="InterPro" id="IPR023346">
    <property type="entry name" value="Lysozyme-like_dom_sf"/>
</dbReference>
<dbReference type="SUPFAM" id="SSF53955">
    <property type="entry name" value="Lysozyme-like"/>
    <property type="match status" value="1"/>
</dbReference>
<feature type="domain" description="Golvesin/Xly CBD-like" evidence="2">
    <location>
        <begin position="872"/>
        <end position="960"/>
    </location>
</feature>
<proteinExistence type="predicted"/>
<dbReference type="InterPro" id="IPR033803">
    <property type="entry name" value="CBD-like_Golvesin-Xly"/>
</dbReference>
<comment type="caution">
    <text evidence="3">The sequence shown here is derived from an EMBL/GenBank/DDBJ whole genome shotgun (WGS) entry which is preliminary data.</text>
</comment>
<dbReference type="AlphaFoldDB" id="A0A919MM98"/>
<name>A0A919MM98_9ACTN</name>
<keyword evidence="4" id="KW-1185">Reference proteome</keyword>
<evidence type="ECO:0000313" key="4">
    <source>
        <dbReference type="Proteomes" id="UP000647172"/>
    </source>
</evidence>